<evidence type="ECO:0000256" key="1">
    <source>
        <dbReference type="ARBA" id="ARBA00001554"/>
    </source>
</evidence>
<protein>
    <recommendedName>
        <fullName evidence="4">Putative pterin-4-alpha-carbinolamine dehydratase</fullName>
        <ecNumber evidence="3">4.2.1.96</ecNumber>
    </recommendedName>
</protein>
<feature type="domain" description="Glyoxalase-like" evidence="6">
    <location>
        <begin position="108"/>
        <end position="218"/>
    </location>
</feature>
<dbReference type="Proteomes" id="UP001500622">
    <property type="component" value="Unassembled WGS sequence"/>
</dbReference>
<keyword evidence="5" id="KW-0456">Lyase</keyword>
<evidence type="ECO:0000313" key="7">
    <source>
        <dbReference type="EMBL" id="GAA4429685.1"/>
    </source>
</evidence>
<dbReference type="InterPro" id="IPR041581">
    <property type="entry name" value="Glyoxalase_6"/>
</dbReference>
<sequence>MAQVLDHADVQSRPSLAGWQIIDERLVATFRTKAMPRGVELVRRVVDEAEDMNHHPDVDLRYARVHVALVTHSAGGITERDVALAERVSTIATELEAPVEPARPRGLQIAIDATDIPAVVPFWRAVLGHRPVGGTRDDLTDVTELSDPDGRLPGVWFQQMDAPRPGRGRIHLDVHVPHEQAEARVAAALEAGGHVVSDVYSPSWWVLADAEGNEACVCTWREHD</sequence>
<dbReference type="Gene3D" id="3.10.180.10">
    <property type="entry name" value="2,3-Dihydroxybiphenyl 1,2-Dioxygenase, domain 1"/>
    <property type="match status" value="1"/>
</dbReference>
<dbReference type="RefSeq" id="WP_345217385.1">
    <property type="nucleotide sequence ID" value="NZ_BAABGN010000013.1"/>
</dbReference>
<dbReference type="EMBL" id="BAABGN010000013">
    <property type="protein sequence ID" value="GAA4429685.1"/>
    <property type="molecule type" value="Genomic_DNA"/>
</dbReference>
<dbReference type="PANTHER" id="PTHR35908">
    <property type="entry name" value="HYPOTHETICAL FUSION PROTEIN"/>
    <property type="match status" value="1"/>
</dbReference>
<dbReference type="CDD" id="cd00488">
    <property type="entry name" value="PCD_DCoH"/>
    <property type="match status" value="1"/>
</dbReference>
<evidence type="ECO:0000256" key="2">
    <source>
        <dbReference type="ARBA" id="ARBA00006472"/>
    </source>
</evidence>
<keyword evidence="8" id="KW-1185">Reference proteome</keyword>
<dbReference type="InterPro" id="IPR036428">
    <property type="entry name" value="PCD_sf"/>
</dbReference>
<reference evidence="8" key="1">
    <citation type="journal article" date="2019" name="Int. J. Syst. Evol. Microbiol.">
        <title>The Global Catalogue of Microorganisms (GCM) 10K type strain sequencing project: providing services to taxonomists for standard genome sequencing and annotation.</title>
        <authorList>
            <consortium name="The Broad Institute Genomics Platform"/>
            <consortium name="The Broad Institute Genome Sequencing Center for Infectious Disease"/>
            <person name="Wu L."/>
            <person name="Ma J."/>
        </authorList>
    </citation>
    <scope>NUCLEOTIDE SEQUENCE [LARGE SCALE GENOMIC DNA]</scope>
    <source>
        <strain evidence="8">JCM 17810</strain>
    </source>
</reference>
<organism evidence="7 8">
    <name type="scientific">Georgenia halophila</name>
    <dbReference type="NCBI Taxonomy" id="620889"/>
    <lineage>
        <taxon>Bacteria</taxon>
        <taxon>Bacillati</taxon>
        <taxon>Actinomycetota</taxon>
        <taxon>Actinomycetes</taxon>
        <taxon>Micrococcales</taxon>
        <taxon>Bogoriellaceae</taxon>
        <taxon>Georgenia</taxon>
    </lineage>
</organism>
<dbReference type="Pfam" id="PF01329">
    <property type="entry name" value="Pterin_4a"/>
    <property type="match status" value="1"/>
</dbReference>
<evidence type="ECO:0000313" key="8">
    <source>
        <dbReference type="Proteomes" id="UP001500622"/>
    </source>
</evidence>
<comment type="caution">
    <text evidence="7">The sequence shown here is derived from an EMBL/GenBank/DDBJ whole genome shotgun (WGS) entry which is preliminary data.</text>
</comment>
<evidence type="ECO:0000256" key="4">
    <source>
        <dbReference type="ARBA" id="ARBA00021735"/>
    </source>
</evidence>
<gene>
    <name evidence="7" type="ORF">GCM10023169_32230</name>
</gene>
<comment type="catalytic activity">
    <reaction evidence="1">
        <text>(4aS,6R)-4a-hydroxy-L-erythro-5,6,7,8-tetrahydrobiopterin = (6R)-L-erythro-6,7-dihydrobiopterin + H2O</text>
        <dbReference type="Rhea" id="RHEA:11920"/>
        <dbReference type="ChEBI" id="CHEBI:15377"/>
        <dbReference type="ChEBI" id="CHEBI:15642"/>
        <dbReference type="ChEBI" id="CHEBI:43120"/>
        <dbReference type="EC" id="4.2.1.96"/>
    </reaction>
</comment>
<comment type="similarity">
    <text evidence="2">Belongs to the pterin-4-alpha-carbinolamine dehydratase family.</text>
</comment>
<evidence type="ECO:0000256" key="5">
    <source>
        <dbReference type="ARBA" id="ARBA00023239"/>
    </source>
</evidence>
<evidence type="ECO:0000256" key="3">
    <source>
        <dbReference type="ARBA" id="ARBA00013252"/>
    </source>
</evidence>
<dbReference type="InterPro" id="IPR001533">
    <property type="entry name" value="Pterin_deHydtase"/>
</dbReference>
<dbReference type="NCBIfam" id="NF002017">
    <property type="entry name" value="PRK00823.1-2"/>
    <property type="match status" value="1"/>
</dbReference>
<evidence type="ECO:0000259" key="6">
    <source>
        <dbReference type="Pfam" id="PF18029"/>
    </source>
</evidence>
<dbReference type="CDD" id="cd06587">
    <property type="entry name" value="VOC"/>
    <property type="match status" value="1"/>
</dbReference>
<accession>A0ABP8LII6</accession>
<dbReference type="EC" id="4.2.1.96" evidence="3"/>
<dbReference type="SUPFAM" id="SSF55248">
    <property type="entry name" value="PCD-like"/>
    <property type="match status" value="1"/>
</dbReference>
<dbReference type="PANTHER" id="PTHR35908:SF1">
    <property type="entry name" value="CONSERVED PROTEIN"/>
    <property type="match status" value="1"/>
</dbReference>
<dbReference type="Gene3D" id="3.30.1360.20">
    <property type="entry name" value="Transcriptional coactivator/pterin dehydratase"/>
    <property type="match status" value="1"/>
</dbReference>
<dbReference type="SUPFAM" id="SSF54593">
    <property type="entry name" value="Glyoxalase/Bleomycin resistance protein/Dihydroxybiphenyl dioxygenase"/>
    <property type="match status" value="1"/>
</dbReference>
<proteinExistence type="inferred from homology"/>
<dbReference type="InterPro" id="IPR029068">
    <property type="entry name" value="Glyas_Bleomycin-R_OHBP_Dase"/>
</dbReference>
<dbReference type="Pfam" id="PF18029">
    <property type="entry name" value="Glyoxalase_6"/>
    <property type="match status" value="1"/>
</dbReference>
<name>A0ABP8LII6_9MICO</name>